<dbReference type="AlphaFoldDB" id="A0AAN7TVR5"/>
<comment type="caution">
    <text evidence="2">The sequence shown here is derived from an EMBL/GenBank/DDBJ whole genome shotgun (WGS) entry which is preliminary data.</text>
</comment>
<feature type="compositionally biased region" description="Polar residues" evidence="1">
    <location>
        <begin position="48"/>
        <end position="59"/>
    </location>
</feature>
<evidence type="ECO:0000313" key="3">
    <source>
        <dbReference type="Proteomes" id="UP001310890"/>
    </source>
</evidence>
<reference evidence="2" key="1">
    <citation type="submission" date="2023-08" db="EMBL/GenBank/DDBJ databases">
        <title>Black Yeasts Isolated from many extreme environments.</title>
        <authorList>
            <person name="Coleine C."/>
            <person name="Stajich J.E."/>
            <person name="Selbmann L."/>
        </authorList>
    </citation>
    <scope>NUCLEOTIDE SEQUENCE</scope>
    <source>
        <strain evidence="2">CCFEE 5401</strain>
    </source>
</reference>
<feature type="region of interest" description="Disordered" evidence="1">
    <location>
        <begin position="1"/>
        <end position="236"/>
    </location>
</feature>
<proteinExistence type="predicted"/>
<name>A0AAN7TVR5_9PEZI</name>
<protein>
    <submittedName>
        <fullName evidence="2">Uncharacterized protein</fullName>
    </submittedName>
</protein>
<dbReference type="Proteomes" id="UP001310890">
    <property type="component" value="Unassembled WGS sequence"/>
</dbReference>
<feature type="region of interest" description="Disordered" evidence="1">
    <location>
        <begin position="399"/>
        <end position="422"/>
    </location>
</feature>
<organism evidence="2 3">
    <name type="scientific">Meristemomyces frigidus</name>
    <dbReference type="NCBI Taxonomy" id="1508187"/>
    <lineage>
        <taxon>Eukaryota</taxon>
        <taxon>Fungi</taxon>
        <taxon>Dikarya</taxon>
        <taxon>Ascomycota</taxon>
        <taxon>Pezizomycotina</taxon>
        <taxon>Dothideomycetes</taxon>
        <taxon>Dothideomycetidae</taxon>
        <taxon>Mycosphaerellales</taxon>
        <taxon>Teratosphaeriaceae</taxon>
        <taxon>Meristemomyces</taxon>
    </lineage>
</organism>
<feature type="compositionally biased region" description="Polar residues" evidence="1">
    <location>
        <begin position="165"/>
        <end position="180"/>
    </location>
</feature>
<gene>
    <name evidence="2" type="ORF">LTR62_006734</name>
</gene>
<evidence type="ECO:0000256" key="1">
    <source>
        <dbReference type="SAM" id="MobiDB-lite"/>
    </source>
</evidence>
<dbReference type="EMBL" id="JAVRRL010000006">
    <property type="protein sequence ID" value="KAK5117013.1"/>
    <property type="molecule type" value="Genomic_DNA"/>
</dbReference>
<evidence type="ECO:0000313" key="2">
    <source>
        <dbReference type="EMBL" id="KAK5117013.1"/>
    </source>
</evidence>
<accession>A0AAN7TVR5</accession>
<sequence length="439" mass="46723">MLTRKRSRAAAGLPPQASHAPEQEMVTTPPSARKKARRSGSEPDSQDKNATQTAISPETNAGRVSPTLSPPKLKITKARSAIEAAETVMPAKNVGKESEMPSPKSVPEDPASLMPEVVANPSTTEPRELALPSSSPPPTDTPSRISQPSLKIKMQTAPTPPKPTSRITSGESTSSFKRTSPPTPSETRKTSSNTPPKPHKPSSSTRPRGPCPRTQGISTSTKELKDDFTKMGLPGKRARELASLKETQTAEGHGMLKADGSPKGGMLATGAGRGKRGKNGAYVGLVLGTDPKWTLFDPHLGCAPLPDPACLRTNVYSVTKLRDPPCFFAQYEVFRPGNKRVLECNSESGSMRLRWTPAWLRRREVVYVRGEGPRVVDAVEGGAARVGVGVGDGAEVGGQVKGKEGAGVRASQAKTKMKREKRVVVDSESSFSELEAAEA</sequence>